<dbReference type="AlphaFoldDB" id="A0A1Y2C696"/>
<gene>
    <name evidence="1" type="ORF">BCR33DRAFT_851537</name>
</gene>
<protein>
    <submittedName>
        <fullName evidence="1">Uncharacterized protein</fullName>
    </submittedName>
</protein>
<proteinExistence type="predicted"/>
<evidence type="ECO:0000313" key="2">
    <source>
        <dbReference type="Proteomes" id="UP000193642"/>
    </source>
</evidence>
<dbReference type="OrthoDB" id="10434466at2759"/>
<dbReference type="Proteomes" id="UP000193642">
    <property type="component" value="Unassembled WGS sequence"/>
</dbReference>
<evidence type="ECO:0000313" key="1">
    <source>
        <dbReference type="EMBL" id="ORY42456.1"/>
    </source>
</evidence>
<comment type="caution">
    <text evidence="1">The sequence shown here is derived from an EMBL/GenBank/DDBJ whole genome shotgun (WGS) entry which is preliminary data.</text>
</comment>
<name>A0A1Y2C696_9FUNG</name>
<keyword evidence="2" id="KW-1185">Reference proteome</keyword>
<accession>A0A1Y2C696</accession>
<reference evidence="1 2" key="1">
    <citation type="submission" date="2016-07" db="EMBL/GenBank/DDBJ databases">
        <title>Pervasive Adenine N6-methylation of Active Genes in Fungi.</title>
        <authorList>
            <consortium name="DOE Joint Genome Institute"/>
            <person name="Mondo S.J."/>
            <person name="Dannebaum R.O."/>
            <person name="Kuo R.C."/>
            <person name="Labutti K."/>
            <person name="Haridas S."/>
            <person name="Kuo A."/>
            <person name="Salamov A."/>
            <person name="Ahrendt S.R."/>
            <person name="Lipzen A."/>
            <person name="Sullivan W."/>
            <person name="Andreopoulos W.B."/>
            <person name="Clum A."/>
            <person name="Lindquist E."/>
            <person name="Daum C."/>
            <person name="Ramamoorthy G.K."/>
            <person name="Gryganskyi A."/>
            <person name="Culley D."/>
            <person name="Magnuson J.K."/>
            <person name="James T.Y."/>
            <person name="O'Malley M.A."/>
            <person name="Stajich J.E."/>
            <person name="Spatafora J.W."/>
            <person name="Visel A."/>
            <person name="Grigoriev I.V."/>
        </authorList>
    </citation>
    <scope>NUCLEOTIDE SEQUENCE [LARGE SCALE GENOMIC DNA]</scope>
    <source>
        <strain evidence="1 2">JEL800</strain>
    </source>
</reference>
<sequence length="271" mass="30718">MTTLDGILKVSHNAFCRSTQYAQTSDRGMEIVCDSCSFRYPENPELFLHVPPTQFPALHQYLNVQINITNNNNTVINNNTTTISDALHLDVQFNEIESIFESAELQRSGVQELNTQQRNAPDVLSEFEGVLEKQINPLMAHLQQLGLQQQTAAQKNENVFRQVLNFLNGLTQQQTPAPIVPEDMKGIKLILNRHFHDYTAREYATENSWVKLKDKLSPFGDIVMPIPLIKRGTTGWKDKVLTDSVLRRAAVMQKARDMPGNNPTLKSSRTN</sequence>
<organism evidence="1 2">
    <name type="scientific">Rhizoclosmatium globosum</name>
    <dbReference type="NCBI Taxonomy" id="329046"/>
    <lineage>
        <taxon>Eukaryota</taxon>
        <taxon>Fungi</taxon>
        <taxon>Fungi incertae sedis</taxon>
        <taxon>Chytridiomycota</taxon>
        <taxon>Chytridiomycota incertae sedis</taxon>
        <taxon>Chytridiomycetes</taxon>
        <taxon>Chytridiales</taxon>
        <taxon>Chytriomycetaceae</taxon>
        <taxon>Rhizoclosmatium</taxon>
    </lineage>
</organism>
<dbReference type="EMBL" id="MCGO01000028">
    <property type="protein sequence ID" value="ORY42456.1"/>
    <property type="molecule type" value="Genomic_DNA"/>
</dbReference>